<evidence type="ECO:0000256" key="1">
    <source>
        <dbReference type="SAM" id="MobiDB-lite"/>
    </source>
</evidence>
<dbReference type="VEuPathDB" id="ToxoDB:CSUI_003923"/>
<evidence type="ECO:0008006" key="5">
    <source>
        <dbReference type="Google" id="ProtNLM"/>
    </source>
</evidence>
<protein>
    <recommendedName>
        <fullName evidence="5">Transmembrane protein</fullName>
    </recommendedName>
</protein>
<keyword evidence="4" id="KW-1185">Reference proteome</keyword>
<feature type="compositionally biased region" description="Basic residues" evidence="1">
    <location>
        <begin position="170"/>
        <end position="193"/>
    </location>
</feature>
<dbReference type="EMBL" id="MIGC01001769">
    <property type="protein sequence ID" value="PHJ22229.1"/>
    <property type="molecule type" value="Genomic_DNA"/>
</dbReference>
<dbReference type="GeneID" id="94427329"/>
<dbReference type="Proteomes" id="UP000221165">
    <property type="component" value="Unassembled WGS sequence"/>
</dbReference>
<feature type="chain" id="PRO_5012654618" description="Transmembrane protein" evidence="2">
    <location>
        <begin position="33"/>
        <end position="287"/>
    </location>
</feature>
<evidence type="ECO:0000313" key="3">
    <source>
        <dbReference type="EMBL" id="PHJ22229.1"/>
    </source>
</evidence>
<dbReference type="RefSeq" id="XP_067923906.1">
    <property type="nucleotide sequence ID" value="XM_068064118.1"/>
</dbReference>
<evidence type="ECO:0000256" key="2">
    <source>
        <dbReference type="SAM" id="SignalP"/>
    </source>
</evidence>
<keyword evidence="2" id="KW-0732">Signal</keyword>
<feature type="region of interest" description="Disordered" evidence="1">
    <location>
        <begin position="35"/>
        <end position="206"/>
    </location>
</feature>
<proteinExistence type="predicted"/>
<reference evidence="3 4" key="1">
    <citation type="journal article" date="2017" name="Int. J. Parasitol.">
        <title>The genome of the protozoan parasite Cystoisospora suis and a reverse vaccinology approach to identify vaccine candidates.</title>
        <authorList>
            <person name="Palmieri N."/>
            <person name="Shrestha A."/>
            <person name="Ruttkowski B."/>
            <person name="Beck T."/>
            <person name="Vogl C."/>
            <person name="Tomley F."/>
            <person name="Blake D.P."/>
            <person name="Joachim A."/>
        </authorList>
    </citation>
    <scope>NUCLEOTIDE SEQUENCE [LARGE SCALE GENOMIC DNA]</scope>
    <source>
        <strain evidence="3 4">Wien I</strain>
    </source>
</reference>
<gene>
    <name evidence="3" type="ORF">CSUI_003923</name>
</gene>
<sequence length="287" mass="31356">MELRRHFDSSSFSVRRLAVITLIVVTLTSSQSWRENDASWSCQEAMASEPPRRPTDTPLSQSAPQPPVTGRLVLTLTRSPPRRSERLHAGAQSSPGEPGQSSDTGGASSIWTSRLHASPLTDSHNTSPGTPQGLETPSDPTASLTSHSLTLAAFPSHSSAKRSPTDNGGSRRRRKLRSPSSSRRRRPPTRRSARLQGVPAPGVMPSMPVYGPYSTEHRAPVEDRSIRPFKLSIVRAAERLASQLPTTEEQSAFLAPIASLEEALPLKKRRRYFHQIDEEAEVTSSSS</sequence>
<dbReference type="AlphaFoldDB" id="A0A2C6L0L3"/>
<accession>A0A2C6L0L3</accession>
<evidence type="ECO:0000313" key="4">
    <source>
        <dbReference type="Proteomes" id="UP000221165"/>
    </source>
</evidence>
<feature type="compositionally biased region" description="Polar residues" evidence="1">
    <location>
        <begin position="156"/>
        <end position="168"/>
    </location>
</feature>
<organism evidence="3 4">
    <name type="scientific">Cystoisospora suis</name>
    <dbReference type="NCBI Taxonomy" id="483139"/>
    <lineage>
        <taxon>Eukaryota</taxon>
        <taxon>Sar</taxon>
        <taxon>Alveolata</taxon>
        <taxon>Apicomplexa</taxon>
        <taxon>Conoidasida</taxon>
        <taxon>Coccidia</taxon>
        <taxon>Eucoccidiorida</taxon>
        <taxon>Eimeriorina</taxon>
        <taxon>Sarcocystidae</taxon>
        <taxon>Cystoisospora</taxon>
    </lineage>
</organism>
<feature type="compositionally biased region" description="Polar residues" evidence="1">
    <location>
        <begin position="91"/>
        <end position="112"/>
    </location>
</feature>
<name>A0A2C6L0L3_9APIC</name>
<comment type="caution">
    <text evidence="3">The sequence shown here is derived from an EMBL/GenBank/DDBJ whole genome shotgun (WGS) entry which is preliminary data.</text>
</comment>
<feature type="signal peptide" evidence="2">
    <location>
        <begin position="1"/>
        <end position="32"/>
    </location>
</feature>
<feature type="compositionally biased region" description="Polar residues" evidence="1">
    <location>
        <begin position="120"/>
        <end position="149"/>
    </location>
</feature>